<name>A0ABU9XS03_9SPHN</name>
<sequence>MRFVNLMCLVPVLAIAACADTAPEVNDAQAEVAVDQAQQAADGNVLRGLPVSDDSVVVKPGQLPPMFEGRWGLTPADCDVARSDTKGLLVIRGSNLTFYTASADAKVIAGPSRYQVVADLTFTGKDAPAPRRDQLALTAANTVLQRTEPGGQSYRYERC</sequence>
<dbReference type="RefSeq" id="WP_345864429.1">
    <property type="nucleotide sequence ID" value="NZ_JBDIMF010000003.1"/>
</dbReference>
<dbReference type="Proteomes" id="UP001404104">
    <property type="component" value="Unassembled WGS sequence"/>
</dbReference>
<dbReference type="EMBL" id="JBDIMF010000003">
    <property type="protein sequence ID" value="MEN2786628.1"/>
    <property type="molecule type" value="Genomic_DNA"/>
</dbReference>
<organism evidence="2 3">
    <name type="scientific">Sphingomonas qilianensis</name>
    <dbReference type="NCBI Taxonomy" id="1736690"/>
    <lineage>
        <taxon>Bacteria</taxon>
        <taxon>Pseudomonadati</taxon>
        <taxon>Pseudomonadota</taxon>
        <taxon>Alphaproteobacteria</taxon>
        <taxon>Sphingomonadales</taxon>
        <taxon>Sphingomonadaceae</taxon>
        <taxon>Sphingomonas</taxon>
    </lineage>
</organism>
<evidence type="ECO:0000313" key="2">
    <source>
        <dbReference type="EMBL" id="MEN2786628.1"/>
    </source>
</evidence>
<protein>
    <recommendedName>
        <fullName evidence="4">Lipoprotein</fullName>
    </recommendedName>
</protein>
<keyword evidence="1" id="KW-0732">Signal</keyword>
<evidence type="ECO:0000256" key="1">
    <source>
        <dbReference type="SAM" id="SignalP"/>
    </source>
</evidence>
<dbReference type="PROSITE" id="PS51257">
    <property type="entry name" value="PROKAR_LIPOPROTEIN"/>
    <property type="match status" value="1"/>
</dbReference>
<comment type="caution">
    <text evidence="2">The sequence shown here is derived from an EMBL/GenBank/DDBJ whole genome shotgun (WGS) entry which is preliminary data.</text>
</comment>
<proteinExistence type="predicted"/>
<evidence type="ECO:0000313" key="3">
    <source>
        <dbReference type="Proteomes" id="UP001404104"/>
    </source>
</evidence>
<evidence type="ECO:0008006" key="4">
    <source>
        <dbReference type="Google" id="ProtNLM"/>
    </source>
</evidence>
<feature type="signal peptide" evidence="1">
    <location>
        <begin position="1"/>
        <end position="19"/>
    </location>
</feature>
<gene>
    <name evidence="2" type="ORF">ABC969_09385</name>
</gene>
<reference evidence="2 3" key="1">
    <citation type="submission" date="2024-05" db="EMBL/GenBank/DDBJ databases">
        <authorList>
            <person name="Liu Q."/>
            <person name="Xin Y.-H."/>
        </authorList>
    </citation>
    <scope>NUCLEOTIDE SEQUENCE [LARGE SCALE GENOMIC DNA]</scope>
    <source>
        <strain evidence="2 3">CGMCC 1.15349</strain>
    </source>
</reference>
<accession>A0ABU9XS03</accession>
<keyword evidence="3" id="KW-1185">Reference proteome</keyword>
<feature type="chain" id="PRO_5045845960" description="Lipoprotein" evidence="1">
    <location>
        <begin position="20"/>
        <end position="159"/>
    </location>
</feature>